<dbReference type="KEGG" id="mgin:FRZ54_19445"/>
<organism evidence="1 2">
    <name type="scientific">Mucilaginibacter ginsenosidivorans</name>
    <dbReference type="NCBI Taxonomy" id="398053"/>
    <lineage>
        <taxon>Bacteria</taxon>
        <taxon>Pseudomonadati</taxon>
        <taxon>Bacteroidota</taxon>
        <taxon>Sphingobacteriia</taxon>
        <taxon>Sphingobacteriales</taxon>
        <taxon>Sphingobacteriaceae</taxon>
        <taxon>Mucilaginibacter</taxon>
    </lineage>
</organism>
<dbReference type="OrthoDB" id="798482at2"/>
<gene>
    <name evidence="1" type="ORF">FRZ54_19445</name>
</gene>
<dbReference type="RefSeq" id="WP_147033485.1">
    <property type="nucleotide sequence ID" value="NZ_CP042436.1"/>
</dbReference>
<keyword evidence="2" id="KW-1185">Reference proteome</keyword>
<accession>A0A5B8V1W5</accession>
<dbReference type="AlphaFoldDB" id="A0A5B8V1W5"/>
<proteinExistence type="predicted"/>
<name>A0A5B8V1W5_9SPHI</name>
<reference evidence="1 2" key="1">
    <citation type="journal article" date="2017" name="Curr. Microbiol.">
        <title>Mucilaginibacter ginsenosidivorans sp. nov., Isolated from Soil of Ginseng Field.</title>
        <authorList>
            <person name="Kim M.M."/>
            <person name="Siddiqi M.Z."/>
            <person name="Im W.T."/>
        </authorList>
    </citation>
    <scope>NUCLEOTIDE SEQUENCE [LARGE SCALE GENOMIC DNA]</scope>
    <source>
        <strain evidence="1 2">Gsoil 3017</strain>
    </source>
</reference>
<evidence type="ECO:0000313" key="1">
    <source>
        <dbReference type="EMBL" id="QEC64651.1"/>
    </source>
</evidence>
<dbReference type="Proteomes" id="UP000321479">
    <property type="component" value="Chromosome"/>
</dbReference>
<evidence type="ECO:0000313" key="2">
    <source>
        <dbReference type="Proteomes" id="UP000321479"/>
    </source>
</evidence>
<protein>
    <submittedName>
        <fullName evidence="1">Uncharacterized protein</fullName>
    </submittedName>
</protein>
<dbReference type="EMBL" id="CP042436">
    <property type="protein sequence ID" value="QEC64651.1"/>
    <property type="molecule type" value="Genomic_DNA"/>
</dbReference>
<sequence>MVSKTTTASAAQKENFRTTFAEIVKDNPLLKDQYSIQFFETAQKSNYAFSGRDGKSMNILLSLTLKETEKYKILKSSWLR</sequence>